<dbReference type="RefSeq" id="WP_379672078.1">
    <property type="nucleotide sequence ID" value="NZ_JBHUCJ010000057.1"/>
</dbReference>
<organism evidence="2 3">
    <name type="scientific">Rahnella sp. (strain Y9602)</name>
    <dbReference type="NCBI Taxonomy" id="2703885"/>
    <lineage>
        <taxon>Bacteria</taxon>
        <taxon>Pseudomonadati</taxon>
        <taxon>Pseudomonadota</taxon>
        <taxon>Gammaproteobacteria</taxon>
        <taxon>Enterobacterales</taxon>
        <taxon>Yersiniaceae</taxon>
        <taxon>Rahnella</taxon>
    </lineage>
</organism>
<dbReference type="SUPFAM" id="SSF53955">
    <property type="entry name" value="Lysozyme-like"/>
    <property type="match status" value="1"/>
</dbReference>
<name>A0ABW6CC35_RAHSY</name>
<dbReference type="Proteomes" id="UP001598201">
    <property type="component" value="Unassembled WGS sequence"/>
</dbReference>
<proteinExistence type="predicted"/>
<dbReference type="PANTHER" id="PTHR34408">
    <property type="entry name" value="FAMILY PROTEIN, PUTATIVE-RELATED"/>
    <property type="match status" value="1"/>
</dbReference>
<dbReference type="InterPro" id="IPR023346">
    <property type="entry name" value="Lysozyme-like_dom_sf"/>
</dbReference>
<reference evidence="2 3" key="1">
    <citation type="submission" date="2024-09" db="EMBL/GenBank/DDBJ databases">
        <title>Genomes of Rahnella.</title>
        <authorList>
            <person name="Mnguni F.C."/>
            <person name="Shin G.Y."/>
            <person name="Coutinho T."/>
        </authorList>
    </citation>
    <scope>NUCLEOTIDE SEQUENCE [LARGE SCALE GENOMIC DNA]</scope>
    <source>
        <strain evidence="2 3">20WA0057</strain>
    </source>
</reference>
<evidence type="ECO:0000313" key="2">
    <source>
        <dbReference type="EMBL" id="MFD3225686.1"/>
    </source>
</evidence>
<dbReference type="InterPro" id="IPR052354">
    <property type="entry name" value="Cell_Wall_Dynamics_Protein"/>
</dbReference>
<evidence type="ECO:0000313" key="3">
    <source>
        <dbReference type="Proteomes" id="UP001598201"/>
    </source>
</evidence>
<evidence type="ECO:0000259" key="1">
    <source>
        <dbReference type="Pfam" id="PF00182"/>
    </source>
</evidence>
<dbReference type="EMBL" id="JBHUCJ010000057">
    <property type="protein sequence ID" value="MFD3225686.1"/>
    <property type="molecule type" value="Genomic_DNA"/>
</dbReference>
<dbReference type="GO" id="GO:0016787">
    <property type="term" value="F:hydrolase activity"/>
    <property type="evidence" value="ECO:0007669"/>
    <property type="project" value="UniProtKB-KW"/>
</dbReference>
<keyword evidence="2" id="KW-0378">Hydrolase</keyword>
<gene>
    <name evidence="2" type="ORF">ACFPK4_19250</name>
</gene>
<protein>
    <submittedName>
        <fullName evidence="2">Glycoside hydrolase family 19 protein</fullName>
    </submittedName>
</protein>
<dbReference type="PANTHER" id="PTHR34408:SF1">
    <property type="entry name" value="GLYCOSYL HYDROLASE FAMILY 19 DOMAIN-CONTAINING PROTEIN HI_1415"/>
    <property type="match status" value="1"/>
</dbReference>
<keyword evidence="3" id="KW-1185">Reference proteome</keyword>
<dbReference type="Gene3D" id="1.10.530.10">
    <property type="match status" value="1"/>
</dbReference>
<sequence>MTKDQFTRAASLSADLAARWYPHVVSTMAEFDISTPVRQAAFIAQVGHESGGFRKLWESFDYSVEGLKIFGNRLTDSQRQQLGRQAGEPYVPMERQKAIGNLVYAGRFGNKAAGDGYKFHGRGLKQITFLDNYLACGRALGLDLIGNPELLLQTEYAARSAGWFWKANNCNSFADSGDFVGLTKRINGGVNGLADRQERYAVAKKALGI</sequence>
<dbReference type="InterPro" id="IPR000726">
    <property type="entry name" value="Glyco_hydro_19_cat"/>
</dbReference>
<feature type="domain" description="Glycoside hydrolase family 19 catalytic" evidence="1">
    <location>
        <begin position="110"/>
        <end position="170"/>
    </location>
</feature>
<dbReference type="Pfam" id="PF00182">
    <property type="entry name" value="Glyco_hydro_19"/>
    <property type="match status" value="1"/>
</dbReference>
<accession>A0ABW6CC35</accession>
<comment type="caution">
    <text evidence="2">The sequence shown here is derived from an EMBL/GenBank/DDBJ whole genome shotgun (WGS) entry which is preliminary data.</text>
</comment>